<dbReference type="InterPro" id="IPR013078">
    <property type="entry name" value="His_Pase_superF_clade-1"/>
</dbReference>
<dbReference type="VEuPathDB" id="TriTrypDB:BSAL_46745"/>
<feature type="compositionally biased region" description="Basic and acidic residues" evidence="1">
    <location>
        <begin position="23"/>
        <end position="34"/>
    </location>
</feature>
<feature type="non-terminal residue" evidence="2">
    <location>
        <position position="289"/>
    </location>
</feature>
<dbReference type="PANTHER" id="PTHR16469:SF27">
    <property type="entry name" value="UBIQUITIN-ASSOCIATED AND SH3 DOMAIN-CONTAINING BA-RELATED"/>
    <property type="match status" value="1"/>
</dbReference>
<feature type="region of interest" description="Disordered" evidence="1">
    <location>
        <begin position="240"/>
        <end position="259"/>
    </location>
</feature>
<dbReference type="Gene3D" id="3.40.50.1240">
    <property type="entry name" value="Phosphoglycerate mutase-like"/>
    <property type="match status" value="1"/>
</dbReference>
<name>A0A0S4JZY4_BODSA</name>
<dbReference type="PANTHER" id="PTHR16469">
    <property type="entry name" value="UBIQUITIN-ASSOCIATED AND SH3 DOMAIN-CONTAINING BA-RELATED"/>
    <property type="match status" value="1"/>
</dbReference>
<feature type="region of interest" description="Disordered" evidence="1">
    <location>
        <begin position="23"/>
        <end position="43"/>
    </location>
</feature>
<dbReference type="Proteomes" id="UP000051952">
    <property type="component" value="Unassembled WGS sequence"/>
</dbReference>
<keyword evidence="3" id="KW-1185">Reference proteome</keyword>
<dbReference type="InterPro" id="IPR051710">
    <property type="entry name" value="Phosphatase_SH3-domain"/>
</dbReference>
<reference evidence="3" key="1">
    <citation type="submission" date="2015-09" db="EMBL/GenBank/DDBJ databases">
        <authorList>
            <consortium name="Pathogen Informatics"/>
        </authorList>
    </citation>
    <scope>NUCLEOTIDE SEQUENCE [LARGE SCALE GENOMIC DNA]</scope>
    <source>
        <strain evidence="3">Lake Konstanz</strain>
    </source>
</reference>
<organism evidence="2 3">
    <name type="scientific">Bodo saltans</name>
    <name type="common">Flagellated protozoan</name>
    <dbReference type="NCBI Taxonomy" id="75058"/>
    <lineage>
        <taxon>Eukaryota</taxon>
        <taxon>Discoba</taxon>
        <taxon>Euglenozoa</taxon>
        <taxon>Kinetoplastea</taxon>
        <taxon>Metakinetoplastina</taxon>
        <taxon>Eubodonida</taxon>
        <taxon>Bodonidae</taxon>
        <taxon>Bodo</taxon>
    </lineage>
</organism>
<dbReference type="OMA" id="MPPAHIF"/>
<dbReference type="CDD" id="cd07067">
    <property type="entry name" value="HP_PGM_like"/>
    <property type="match status" value="1"/>
</dbReference>
<protein>
    <submittedName>
        <fullName evidence="2">Histidine phosphatase, putative</fullName>
    </submittedName>
</protein>
<dbReference type="OrthoDB" id="414418at2759"/>
<gene>
    <name evidence="2" type="ORF">BSAL_46745</name>
</gene>
<dbReference type="EMBL" id="CYKH01002220">
    <property type="protein sequence ID" value="CUG94150.1"/>
    <property type="molecule type" value="Genomic_DNA"/>
</dbReference>
<evidence type="ECO:0000313" key="3">
    <source>
        <dbReference type="Proteomes" id="UP000051952"/>
    </source>
</evidence>
<dbReference type="InterPro" id="IPR029033">
    <property type="entry name" value="His_PPase_superfam"/>
</dbReference>
<evidence type="ECO:0000256" key="1">
    <source>
        <dbReference type="SAM" id="MobiDB-lite"/>
    </source>
</evidence>
<sequence>MSTSTAPERILIVRHSIRLDKEQRDWSRGAKRPQDPPITEGGKDLARQLGSYLRSARLIDFKNTVFLVSPLGRCIQTAHAIAEGLTEVVGKEALPTVPIHIEESLCEGAYWIYQDIVRNRGLRGDNFPPLPIYHNAAFHKENTSPLVVLHDQQNPSFALGPAPTFIKTGNDELVEEPRVQQRCRSGVVGLLNEKRLAGKVVICVGHGETCQLWAHSLSAVPINEAPTYTGFLEFRPQPVDAATSQQQQQQQQVAAGKDKYTTVCGGSPRESLLKRHTSHRNCPLLEAAH</sequence>
<proteinExistence type="predicted"/>
<dbReference type="SMART" id="SM00855">
    <property type="entry name" value="PGAM"/>
    <property type="match status" value="1"/>
</dbReference>
<dbReference type="Pfam" id="PF00300">
    <property type="entry name" value="His_Phos_1"/>
    <property type="match status" value="1"/>
</dbReference>
<dbReference type="AlphaFoldDB" id="A0A0S4JZY4"/>
<evidence type="ECO:0000313" key="2">
    <source>
        <dbReference type="EMBL" id="CUG94150.1"/>
    </source>
</evidence>
<dbReference type="SUPFAM" id="SSF53254">
    <property type="entry name" value="Phosphoglycerate mutase-like"/>
    <property type="match status" value="1"/>
</dbReference>
<accession>A0A0S4JZY4</accession>